<organism evidence="1 2">
    <name type="scientific">Lupinus luteus</name>
    <name type="common">European yellow lupine</name>
    <dbReference type="NCBI Taxonomy" id="3873"/>
    <lineage>
        <taxon>Eukaryota</taxon>
        <taxon>Viridiplantae</taxon>
        <taxon>Streptophyta</taxon>
        <taxon>Embryophyta</taxon>
        <taxon>Tracheophyta</taxon>
        <taxon>Spermatophyta</taxon>
        <taxon>Magnoliopsida</taxon>
        <taxon>eudicotyledons</taxon>
        <taxon>Gunneridae</taxon>
        <taxon>Pentapetalae</taxon>
        <taxon>rosids</taxon>
        <taxon>fabids</taxon>
        <taxon>Fabales</taxon>
        <taxon>Fabaceae</taxon>
        <taxon>Papilionoideae</taxon>
        <taxon>50 kb inversion clade</taxon>
        <taxon>genistoids sensu lato</taxon>
        <taxon>core genistoids</taxon>
        <taxon>Genisteae</taxon>
        <taxon>Lupinus</taxon>
    </lineage>
</organism>
<protein>
    <submittedName>
        <fullName evidence="1">Uncharacterized protein</fullName>
    </submittedName>
</protein>
<gene>
    <name evidence="1" type="ORF">LLUT_LOCUS36270</name>
</gene>
<sequence length="57" mass="6495">MACLSNSSKRPNMSEVVTELKDCFTAELARKRTDYHIDKSSELVTFNLTTKFGPRAR</sequence>
<keyword evidence="2" id="KW-1185">Reference proteome</keyword>
<reference evidence="1 2" key="1">
    <citation type="submission" date="2024-03" db="EMBL/GenBank/DDBJ databases">
        <authorList>
            <person name="Martinez-Hernandez J."/>
        </authorList>
    </citation>
    <scope>NUCLEOTIDE SEQUENCE [LARGE SCALE GENOMIC DNA]</scope>
</reference>
<comment type="caution">
    <text evidence="1">The sequence shown here is derived from an EMBL/GenBank/DDBJ whole genome shotgun (WGS) entry which is preliminary data.</text>
</comment>
<dbReference type="EMBL" id="CAXHTB010000026">
    <property type="protein sequence ID" value="CAL0335210.1"/>
    <property type="molecule type" value="Genomic_DNA"/>
</dbReference>
<name>A0AAV1YMS6_LUPLU</name>
<evidence type="ECO:0000313" key="1">
    <source>
        <dbReference type="EMBL" id="CAL0335210.1"/>
    </source>
</evidence>
<accession>A0AAV1YMS6</accession>
<proteinExistence type="predicted"/>
<dbReference type="AlphaFoldDB" id="A0AAV1YMS6"/>
<dbReference type="Proteomes" id="UP001497480">
    <property type="component" value="Unassembled WGS sequence"/>
</dbReference>
<evidence type="ECO:0000313" key="2">
    <source>
        <dbReference type="Proteomes" id="UP001497480"/>
    </source>
</evidence>